<keyword evidence="2" id="KW-1185">Reference proteome</keyword>
<dbReference type="EMBL" id="FTNC01000003">
    <property type="protein sequence ID" value="SIQ34705.1"/>
    <property type="molecule type" value="Genomic_DNA"/>
</dbReference>
<reference evidence="2" key="1">
    <citation type="submission" date="2017-01" db="EMBL/GenBank/DDBJ databases">
        <authorList>
            <person name="Varghese N."/>
            <person name="Submissions S."/>
        </authorList>
    </citation>
    <scope>NUCLEOTIDE SEQUENCE [LARGE SCALE GENOMIC DNA]</scope>
    <source>
        <strain evidence="2">ATCC 700103</strain>
    </source>
</reference>
<name>A0A1N6S0X1_9FIRM</name>
<dbReference type="OrthoDB" id="5454254at2"/>
<accession>A0A1N6S0X1</accession>
<keyword evidence="1" id="KW-0378">Hydrolase</keyword>
<organism evidence="1 2">
    <name type="scientific">Halanaerobium kushneri</name>
    <dbReference type="NCBI Taxonomy" id="56779"/>
    <lineage>
        <taxon>Bacteria</taxon>
        <taxon>Bacillati</taxon>
        <taxon>Bacillota</taxon>
        <taxon>Clostridia</taxon>
        <taxon>Halanaerobiales</taxon>
        <taxon>Halanaerobiaceae</taxon>
        <taxon>Halanaerobium</taxon>
    </lineage>
</organism>
<proteinExistence type="predicted"/>
<protein>
    <submittedName>
        <fullName evidence="1">L-2-amino-thiazoline-4-carboxylic acid hydrolase</fullName>
    </submittedName>
</protein>
<gene>
    <name evidence="1" type="ORF">SAMN05421834_103152</name>
</gene>
<sequence>MTIKNEKNLSDERTELLRSFIEHRATWYYYLVDEAEKKGLKEEDFAREAIRRCGCFHGENKFPDTDSLEEFSEGFLPEDIRNVFEMDVEVDEEELVVTFNYCPLVAAWLKLTDDEAAIDQYCDIAMEGDRGIISTYDEFEFDLQKTIAAGDNDCRLVISKKKK</sequence>
<evidence type="ECO:0000313" key="2">
    <source>
        <dbReference type="Proteomes" id="UP000185669"/>
    </source>
</evidence>
<evidence type="ECO:0000313" key="1">
    <source>
        <dbReference type="EMBL" id="SIQ34705.1"/>
    </source>
</evidence>
<dbReference type="Pfam" id="PF14196">
    <property type="entry name" value="ATC_hydrolase"/>
    <property type="match status" value="1"/>
</dbReference>
<dbReference type="STRING" id="56779.SAMN05421834_103152"/>
<dbReference type="InterPro" id="IPR026002">
    <property type="entry name" value="ATC_hydrolase-like"/>
</dbReference>
<dbReference type="AlphaFoldDB" id="A0A1N6S0X1"/>
<dbReference type="RefSeq" id="WP_076543999.1">
    <property type="nucleotide sequence ID" value="NZ_FTNC01000003.1"/>
</dbReference>
<dbReference type="GO" id="GO:0016787">
    <property type="term" value="F:hydrolase activity"/>
    <property type="evidence" value="ECO:0007669"/>
    <property type="project" value="UniProtKB-KW"/>
</dbReference>
<dbReference type="Proteomes" id="UP000185669">
    <property type="component" value="Unassembled WGS sequence"/>
</dbReference>